<evidence type="ECO:0000256" key="1">
    <source>
        <dbReference type="SAM" id="MobiDB-lite"/>
    </source>
</evidence>
<name>A0A7S9D9H5_9BRAD</name>
<keyword evidence="3" id="KW-1185">Reference proteome</keyword>
<dbReference type="Proteomes" id="UP000594621">
    <property type="component" value="Chromosome"/>
</dbReference>
<evidence type="ECO:0000313" key="2">
    <source>
        <dbReference type="EMBL" id="QPF93635.1"/>
    </source>
</evidence>
<accession>A0A7S9D9H5</accession>
<feature type="compositionally biased region" description="Basic and acidic residues" evidence="1">
    <location>
        <begin position="324"/>
        <end position="344"/>
    </location>
</feature>
<dbReference type="EMBL" id="CP061379">
    <property type="protein sequence ID" value="QPF93635.1"/>
    <property type="molecule type" value="Genomic_DNA"/>
</dbReference>
<feature type="region of interest" description="Disordered" evidence="1">
    <location>
        <begin position="212"/>
        <end position="238"/>
    </location>
</feature>
<protein>
    <submittedName>
        <fullName evidence="2">Uncharacterized protein</fullName>
    </submittedName>
</protein>
<evidence type="ECO:0000313" key="3">
    <source>
        <dbReference type="Proteomes" id="UP000594621"/>
    </source>
</evidence>
<organism evidence="2 3">
    <name type="scientific">Bradyrhizobium commune</name>
    <dbReference type="NCBI Taxonomy" id="83627"/>
    <lineage>
        <taxon>Bacteria</taxon>
        <taxon>Pseudomonadati</taxon>
        <taxon>Pseudomonadota</taxon>
        <taxon>Alphaproteobacteria</taxon>
        <taxon>Hyphomicrobiales</taxon>
        <taxon>Nitrobacteraceae</taxon>
        <taxon>Bradyrhizobium</taxon>
    </lineage>
</organism>
<dbReference type="AlphaFoldDB" id="A0A7S9D9H5"/>
<dbReference type="KEGG" id="bcou:IC761_10355"/>
<gene>
    <name evidence="2" type="ORF">IC761_10355</name>
</gene>
<reference evidence="2 3" key="1">
    <citation type="submission" date="2020-09" db="EMBL/GenBank/DDBJ databases">
        <title>Complete genomes of bradyrhizobia occurring on native shrubby legumes in Australia.</title>
        <authorList>
            <person name="Lafay B."/>
        </authorList>
    </citation>
    <scope>NUCLEOTIDE SEQUENCE [LARGE SCALE GENOMIC DNA]</scope>
    <source>
        <strain evidence="2 3">BDV5040</strain>
    </source>
</reference>
<feature type="region of interest" description="Disordered" evidence="1">
    <location>
        <begin position="79"/>
        <end position="99"/>
    </location>
</feature>
<proteinExistence type="predicted"/>
<feature type="region of interest" description="Disordered" evidence="1">
    <location>
        <begin position="318"/>
        <end position="344"/>
    </location>
</feature>
<dbReference type="RefSeq" id="WP_195803144.1">
    <property type="nucleotide sequence ID" value="NZ_CP061379.1"/>
</dbReference>
<sequence>MLRRIPAVKWAFTRRRPLPDSGSIDATQIAADGQSVVMPVAEDDSTISVIAESPSAAPSDIQFSDASSRTERLDLDPVVEEASVSSDVGNEPAEGPEHVASRDLSAEFPTDVEPLVMEEIPVSSIDIEAAPAELADVAIDEDASPGVLPNIGPAIVDDSCVAAAAEVSAADDSEVSIDTDQSSRVVAEIEPVVANDPLPVAIALAEDSAAATVEPATVPPPPAPEIRSTRKARARAADPVDRATLIRQRWAETGIRMWNPRLHGAGDATLNIQGRVELLPPAPGETLPRYDKLEFRMLGGQIVCEGVIVEAPAHASQRSFTRLAEPRSHDRVREPMRERQAALA</sequence>